<keyword evidence="3" id="KW-1185">Reference proteome</keyword>
<dbReference type="PANTHER" id="PTHR30327">
    <property type="entry name" value="UNCHARACTERIZED PROTEIN YQGE"/>
    <property type="match status" value="1"/>
</dbReference>
<dbReference type="Proteomes" id="UP000005551">
    <property type="component" value="Unassembled WGS sequence"/>
</dbReference>
<dbReference type="OrthoDB" id="9807486at2"/>
<dbReference type="AlphaFoldDB" id="I5BUM2"/>
<dbReference type="PANTHER" id="PTHR30327:SF1">
    <property type="entry name" value="UPF0301 PROTEIN YQGE"/>
    <property type="match status" value="1"/>
</dbReference>
<dbReference type="EMBL" id="AJYA01000063">
    <property type="protein sequence ID" value="EIM73274.1"/>
    <property type="molecule type" value="Genomic_DNA"/>
</dbReference>
<proteinExistence type="inferred from homology"/>
<comment type="similarity">
    <text evidence="1">Belongs to the UPF0301 (AlgH) family.</text>
</comment>
<comment type="caution">
    <text evidence="2">The sequence shown here is derived from an EMBL/GenBank/DDBJ whole genome shotgun (WGS) entry which is preliminary data.</text>
</comment>
<gene>
    <name evidence="2" type="ORF">A3SI_18208</name>
</gene>
<evidence type="ECO:0000313" key="2">
    <source>
        <dbReference type="EMBL" id="EIM73274.1"/>
    </source>
</evidence>
<dbReference type="RefSeq" id="WP_009057193.1">
    <property type="nucleotide sequence ID" value="NZ_AJYA01000063.1"/>
</dbReference>
<protein>
    <submittedName>
        <fullName evidence="2">Uncharacterized protein</fullName>
    </submittedName>
</protein>
<dbReference type="InterPro" id="IPR003774">
    <property type="entry name" value="AlgH-like"/>
</dbReference>
<accession>I5BUM2</accession>
<dbReference type="Gene3D" id="3.40.1740.10">
    <property type="entry name" value="VC0467-like"/>
    <property type="match status" value="1"/>
</dbReference>
<evidence type="ECO:0000256" key="1">
    <source>
        <dbReference type="ARBA" id="ARBA00009600"/>
    </source>
</evidence>
<dbReference type="STRING" id="1189621.A3SI_18208"/>
<name>I5BUM2_9BACT</name>
<dbReference type="Pfam" id="PF02622">
    <property type="entry name" value="DUF179"/>
    <property type="match status" value="1"/>
</dbReference>
<evidence type="ECO:0000313" key="3">
    <source>
        <dbReference type="Proteomes" id="UP000005551"/>
    </source>
</evidence>
<sequence>MPKKPHTLSLGPGTLLVSEPFLQDENFMRSVVLLCEHQEVGSFGLVLNKQSILTLDEVLEEMPLPHIPVFVGGPVEQNTLHFIYKSKHKFPGGIRLGEDVYWGGDFDLVVKGLLEGKIDEASIRFFIGYSGWSAGQLDQEVQENTWIVTNDIGAECLFEHTSDELWRYILKYLGGEFKQMANYPIDPRLN</sequence>
<reference evidence="2 3" key="1">
    <citation type="submission" date="2012-05" db="EMBL/GenBank/DDBJ databases">
        <title>Genome sequence of Nitritalea halalkaliphila LW7.</title>
        <authorList>
            <person name="Jangir P.K."/>
            <person name="Singh A."/>
            <person name="Shivaji S."/>
            <person name="Sharma R."/>
        </authorList>
    </citation>
    <scope>NUCLEOTIDE SEQUENCE [LARGE SCALE GENOMIC DNA]</scope>
    <source>
        <strain evidence="2 3">LW7</strain>
    </source>
</reference>
<dbReference type="GO" id="GO:0005829">
    <property type="term" value="C:cytosol"/>
    <property type="evidence" value="ECO:0007669"/>
    <property type="project" value="TreeGrafter"/>
</dbReference>
<organism evidence="2 3">
    <name type="scientific">Nitritalea halalkaliphila LW7</name>
    <dbReference type="NCBI Taxonomy" id="1189621"/>
    <lineage>
        <taxon>Bacteria</taxon>
        <taxon>Pseudomonadati</taxon>
        <taxon>Bacteroidota</taxon>
        <taxon>Cytophagia</taxon>
        <taxon>Cytophagales</taxon>
        <taxon>Cyclobacteriaceae</taxon>
        <taxon>Nitritalea</taxon>
    </lineage>
</organism>
<dbReference type="SUPFAM" id="SSF143456">
    <property type="entry name" value="VC0467-like"/>
    <property type="match status" value="1"/>
</dbReference>